<organism evidence="2">
    <name type="scientific">Siphoviridae sp. cttFh17</name>
    <dbReference type="NCBI Taxonomy" id="2826491"/>
    <lineage>
        <taxon>Viruses</taxon>
        <taxon>Duplodnaviria</taxon>
        <taxon>Heunggongvirae</taxon>
        <taxon>Uroviricota</taxon>
        <taxon>Caudoviricetes</taxon>
    </lineage>
</organism>
<reference evidence="2" key="1">
    <citation type="journal article" date="2021" name="Proc. Natl. Acad. Sci. U.S.A.">
        <title>A Catalog of Tens of Thousands of Viruses from Human Metagenomes Reveals Hidden Associations with Chronic Diseases.</title>
        <authorList>
            <person name="Tisza M.J."/>
            <person name="Buck C.B."/>
        </authorList>
    </citation>
    <scope>NUCLEOTIDE SEQUENCE</scope>
    <source>
        <strain evidence="2">CttFh17</strain>
    </source>
</reference>
<keyword evidence="2" id="KW-0540">Nuclease</keyword>
<dbReference type="GO" id="GO:0004519">
    <property type="term" value="F:endonuclease activity"/>
    <property type="evidence" value="ECO:0007669"/>
    <property type="project" value="UniProtKB-KW"/>
</dbReference>
<dbReference type="InterPro" id="IPR044925">
    <property type="entry name" value="His-Me_finger_sf"/>
</dbReference>
<dbReference type="Gene3D" id="3.90.75.20">
    <property type="match status" value="1"/>
</dbReference>
<proteinExistence type="predicted"/>
<dbReference type="InterPro" id="IPR003615">
    <property type="entry name" value="HNH_nuc"/>
</dbReference>
<dbReference type="Pfam" id="PF13392">
    <property type="entry name" value="HNH_3"/>
    <property type="match status" value="1"/>
</dbReference>
<feature type="domain" description="HNH nuclease" evidence="1">
    <location>
        <begin position="146"/>
        <end position="175"/>
    </location>
</feature>
<dbReference type="GO" id="GO:0003677">
    <property type="term" value="F:DNA binding"/>
    <property type="evidence" value="ECO:0007669"/>
    <property type="project" value="InterPro"/>
</dbReference>
<sequence length="248" mass="28547">MILIVKVKEDLSGKRYGKLTVIKQSEDGIIAGKHVSKWLCKCDCGNYKNILGHSLKNGKTTSCGCKRKEVRQKQTSQNNTYDISNFDYGVLYIKDRIVKFDIEDYELIKNYSWLICKSQKGYFFVRGSNQGHVVILSRLIMNCYDKELQVDHINHDSFDNRKSNLRIVTVSQNNMNKDIRADNTSGYTGVALSKTPGKYIANIKINQKRIHLGTFSCIEDAIEARLNAEKKYFKEYSFKNSKNLIDNK</sequence>
<protein>
    <submittedName>
        <fullName evidence="2">Homing endonuclease</fullName>
    </submittedName>
</protein>
<keyword evidence="2" id="KW-0378">Hydrolase</keyword>
<keyword evidence="2" id="KW-0255">Endonuclease</keyword>
<dbReference type="SUPFAM" id="SSF54060">
    <property type="entry name" value="His-Me finger endonucleases"/>
    <property type="match status" value="1"/>
</dbReference>
<dbReference type="EMBL" id="BK015176">
    <property type="protein sequence ID" value="DAD94296.1"/>
    <property type="molecule type" value="Genomic_DNA"/>
</dbReference>
<dbReference type="SUPFAM" id="SSF54171">
    <property type="entry name" value="DNA-binding domain"/>
    <property type="match status" value="1"/>
</dbReference>
<accession>A0A8S5NJ97</accession>
<name>A0A8S5NJ97_9CAUD</name>
<dbReference type="InterPro" id="IPR016177">
    <property type="entry name" value="DNA-bd_dom_sf"/>
</dbReference>
<evidence type="ECO:0000313" key="2">
    <source>
        <dbReference type="EMBL" id="DAD94296.1"/>
    </source>
</evidence>
<evidence type="ECO:0000259" key="1">
    <source>
        <dbReference type="Pfam" id="PF13392"/>
    </source>
</evidence>